<feature type="transmembrane region" description="Helical" evidence="2">
    <location>
        <begin position="705"/>
        <end position="723"/>
    </location>
</feature>
<feature type="transmembrane region" description="Helical" evidence="2">
    <location>
        <begin position="647"/>
        <end position="669"/>
    </location>
</feature>
<keyword evidence="2" id="KW-0472">Membrane</keyword>
<name>A0A4P9Y2G4_9FUNG</name>
<protein>
    <submittedName>
        <fullName evidence="3">Uncharacterized protein</fullName>
    </submittedName>
</protein>
<feature type="compositionally biased region" description="Basic and acidic residues" evidence="1">
    <location>
        <begin position="511"/>
        <end position="521"/>
    </location>
</feature>
<feature type="transmembrane region" description="Helical" evidence="2">
    <location>
        <begin position="616"/>
        <end position="635"/>
    </location>
</feature>
<dbReference type="Proteomes" id="UP000267251">
    <property type="component" value="Unassembled WGS sequence"/>
</dbReference>
<evidence type="ECO:0000256" key="1">
    <source>
        <dbReference type="SAM" id="MobiDB-lite"/>
    </source>
</evidence>
<feature type="transmembrane region" description="Helical" evidence="2">
    <location>
        <begin position="301"/>
        <end position="325"/>
    </location>
</feature>
<sequence>MPEEDEAGYNFVLDLAVTDAFNLLIVLKHGKTNIRWWKEFLGTSSESFRGLCHCGRTQLDGSGAFTQVVRSSFTLSRPDVSQRAQGHRTLATVKLAKRRVVIYPLLPLVVHGGVLGVCALILCDPSVHRVRHKVKTELINRYVIQYESSAMYIASPNSTLQTALAVSGARVYHQYDHTIILDRNGNGRYLFNLITILNSISIGVTGSFLLALTALAVWRRSSVNYPSIRLIYASALSLLGFAIVMLILTHESPPFTGIAFLRWLFIAFALLPLSFLCCSGINFFFVLTHSHLRNMSWVQELILFYMLPITFCFLLPAFPLIFGYFSLNNQGNFPWILPIGPNSSGWMWATYAAPSILFTSIAAILGMILYTKLNSMERMIRRAQRQQQISADQEGSHPQGLWHTPSRGSRHATYLATPNPFQTSHPASTSSAYPTVVMAKRRARRMSTRLNGGRYSDERRASEIIRLVAQNPVLMAISHGHNQDKSPVYNKRKGLFKRMGQRWKLAFGGEQKQREAEEGRARMGSTDEGSSISSCGSSECFCRLRTPPGSSRLGSDEPAVSPSPAGSSMRRTSSIPVRSRSSCSSYTAIIPTAMSAAIPNTGDVAVHTITLAKRRVMVYPILPLLIHLLNIIFVAHSSSTNWVVLPLAYVAYTFLCLQGVFAPIVWWTLDPAVNRIKATAKLELIHRFLVQYEEAQMIQMDLRKLYHFHRLAAVIHWILLFMYPQEPATIRKRSCPSITADLAANLTDSLAIPPGAYGGAGGVNQGRRVSSDILDRLPLRI</sequence>
<feature type="compositionally biased region" description="Polar residues" evidence="1">
    <location>
        <begin position="419"/>
        <end position="429"/>
    </location>
</feature>
<dbReference type="EMBL" id="KZ988113">
    <property type="protein sequence ID" value="RKP13086.1"/>
    <property type="molecule type" value="Genomic_DNA"/>
</dbReference>
<dbReference type="OrthoDB" id="10557090at2759"/>
<reference evidence="4" key="1">
    <citation type="journal article" date="2018" name="Nat. Microbiol.">
        <title>Leveraging single-cell genomics to expand the fungal tree of life.</title>
        <authorList>
            <person name="Ahrendt S.R."/>
            <person name="Quandt C.A."/>
            <person name="Ciobanu D."/>
            <person name="Clum A."/>
            <person name="Salamov A."/>
            <person name="Andreopoulos B."/>
            <person name="Cheng J.F."/>
            <person name="Woyke T."/>
            <person name="Pelin A."/>
            <person name="Henrissat B."/>
            <person name="Reynolds N.K."/>
            <person name="Benny G.L."/>
            <person name="Smith M.E."/>
            <person name="James T.Y."/>
            <person name="Grigoriev I.V."/>
        </authorList>
    </citation>
    <scope>NUCLEOTIDE SEQUENCE [LARGE SCALE GENOMIC DNA]</scope>
</reference>
<organism evidence="3 4">
    <name type="scientific">Piptocephalis cylindrospora</name>
    <dbReference type="NCBI Taxonomy" id="1907219"/>
    <lineage>
        <taxon>Eukaryota</taxon>
        <taxon>Fungi</taxon>
        <taxon>Fungi incertae sedis</taxon>
        <taxon>Zoopagomycota</taxon>
        <taxon>Zoopagomycotina</taxon>
        <taxon>Zoopagomycetes</taxon>
        <taxon>Zoopagales</taxon>
        <taxon>Piptocephalidaceae</taxon>
        <taxon>Piptocephalis</taxon>
    </lineage>
</organism>
<evidence type="ECO:0000256" key="2">
    <source>
        <dbReference type="SAM" id="Phobius"/>
    </source>
</evidence>
<evidence type="ECO:0000313" key="3">
    <source>
        <dbReference type="EMBL" id="RKP13086.1"/>
    </source>
</evidence>
<feature type="transmembrane region" description="Helical" evidence="2">
    <location>
        <begin position="100"/>
        <end position="122"/>
    </location>
</feature>
<feature type="transmembrane region" description="Helical" evidence="2">
    <location>
        <begin position="230"/>
        <end position="248"/>
    </location>
</feature>
<feature type="region of interest" description="Disordered" evidence="1">
    <location>
        <begin position="508"/>
        <end position="531"/>
    </location>
</feature>
<proteinExistence type="predicted"/>
<keyword evidence="4" id="KW-1185">Reference proteome</keyword>
<evidence type="ECO:0000313" key="4">
    <source>
        <dbReference type="Proteomes" id="UP000267251"/>
    </source>
</evidence>
<gene>
    <name evidence="3" type="ORF">BJ684DRAFT_20406</name>
</gene>
<accession>A0A4P9Y2G4</accession>
<feature type="transmembrane region" description="Helical" evidence="2">
    <location>
        <begin position="260"/>
        <end position="289"/>
    </location>
</feature>
<keyword evidence="2" id="KW-0812">Transmembrane</keyword>
<dbReference type="AlphaFoldDB" id="A0A4P9Y2G4"/>
<feature type="region of interest" description="Disordered" evidence="1">
    <location>
        <begin position="547"/>
        <end position="577"/>
    </location>
</feature>
<keyword evidence="2" id="KW-1133">Transmembrane helix</keyword>
<feature type="region of interest" description="Disordered" evidence="1">
    <location>
        <begin position="384"/>
        <end position="429"/>
    </location>
</feature>
<feature type="transmembrane region" description="Helical" evidence="2">
    <location>
        <begin position="345"/>
        <end position="371"/>
    </location>
</feature>
<feature type="transmembrane region" description="Helical" evidence="2">
    <location>
        <begin position="189"/>
        <end position="218"/>
    </location>
</feature>